<dbReference type="AlphaFoldDB" id="A0A6I9RUF1"/>
<gene>
    <name evidence="3" type="primary">LOC105052822</name>
</gene>
<dbReference type="InParanoid" id="A0A6I9RUF1"/>
<dbReference type="OrthoDB" id="673865at2759"/>
<proteinExistence type="predicted"/>
<dbReference type="PANTHER" id="PTHR34145">
    <property type="entry name" value="OS02G0105600 PROTEIN"/>
    <property type="match status" value="1"/>
</dbReference>
<dbReference type="KEGG" id="egu:105052822"/>
<reference evidence="3" key="1">
    <citation type="submission" date="2025-08" db="UniProtKB">
        <authorList>
            <consortium name="RefSeq"/>
        </authorList>
    </citation>
    <scope>IDENTIFICATION</scope>
</reference>
<dbReference type="Pfam" id="PF23622">
    <property type="entry name" value="LRR_At1g61320_AtMIF1"/>
    <property type="match status" value="1"/>
</dbReference>
<organism evidence="2 3">
    <name type="scientific">Elaeis guineensis var. tenera</name>
    <name type="common">Oil palm</name>
    <dbReference type="NCBI Taxonomy" id="51953"/>
    <lineage>
        <taxon>Eukaryota</taxon>
        <taxon>Viridiplantae</taxon>
        <taxon>Streptophyta</taxon>
        <taxon>Embryophyta</taxon>
        <taxon>Tracheophyta</taxon>
        <taxon>Spermatophyta</taxon>
        <taxon>Magnoliopsida</taxon>
        <taxon>Liliopsida</taxon>
        <taxon>Arecaceae</taxon>
        <taxon>Arecoideae</taxon>
        <taxon>Cocoseae</taxon>
        <taxon>Elaeidinae</taxon>
        <taxon>Elaeis</taxon>
    </lineage>
</organism>
<sequence>MTSTLPDPILQSFQSLWISATNIDFGPELSSSRTPEEFVASVNHVLQNHKGKKLNRFRLFFCPLDMFLPDIENWIAFAVAKGVEELELDLSMGSDPLTGELTNGGHPLKLPDCLFKCKSLTNLSLSHCDFCPPPDFSGFNGLQSLSLSYVSIADDMLHFMVANCPLLDSLSLKSCQNLNSIKVSGEDIQIQRLTVIQCWDAWEMEVRAPRLRSFIYYGEHIFGDSSLNIPSLEDAFISSIDMERTEPEHDYIKLLFDLSHVKILTVCTATLMRFTIYEEFLPEDLPVLLPNLRELQLLIDLFRSEELAYIYGFFRLCQTPFIEKLFIQLPKGPEDPQEIRSVPEPSDITFNHLKAIKLSNFKGGMSEMRLVRFLLERAVVLETMVLVAPPKADLKESINHEQYNSASEAISQDNVDLMVLRGQLSLLPKTSRANIVLCEYLEDDKALAPKHTEYFTDF</sequence>
<evidence type="ECO:0000259" key="1">
    <source>
        <dbReference type="Pfam" id="PF23622"/>
    </source>
</evidence>
<dbReference type="Proteomes" id="UP000504607">
    <property type="component" value="Chromosome 1"/>
</dbReference>
<dbReference type="InterPro" id="IPR055357">
    <property type="entry name" value="LRR_At1g61320_AtMIF1"/>
</dbReference>
<dbReference type="Gene3D" id="3.80.10.10">
    <property type="entry name" value="Ribonuclease Inhibitor"/>
    <property type="match status" value="1"/>
</dbReference>
<evidence type="ECO:0000313" key="3">
    <source>
        <dbReference type="RefSeq" id="XP_010932063.1"/>
    </source>
</evidence>
<keyword evidence="2" id="KW-1185">Reference proteome</keyword>
<name>A0A6I9RUF1_ELAGV</name>
<feature type="domain" description="At1g61320/AtMIF1 LRR" evidence="1">
    <location>
        <begin position="45"/>
        <end position="393"/>
    </location>
</feature>
<dbReference type="InterPro" id="IPR053772">
    <property type="entry name" value="At1g61320/At1g61330-like"/>
</dbReference>
<accession>A0A6I9RUF1</accession>
<evidence type="ECO:0000313" key="2">
    <source>
        <dbReference type="Proteomes" id="UP000504607"/>
    </source>
</evidence>
<dbReference type="RefSeq" id="XP_010932063.1">
    <property type="nucleotide sequence ID" value="XM_010933761.3"/>
</dbReference>
<dbReference type="PANTHER" id="PTHR34145:SF28">
    <property type="entry name" value="F-BOX DOMAIN-CONTAINING PROTEIN"/>
    <property type="match status" value="1"/>
</dbReference>
<protein>
    <submittedName>
        <fullName evidence="3">F-box/FBD/LRR-repeat protein At1g13570</fullName>
    </submittedName>
</protein>
<dbReference type="SUPFAM" id="SSF52047">
    <property type="entry name" value="RNI-like"/>
    <property type="match status" value="1"/>
</dbReference>
<dbReference type="GeneID" id="105052822"/>
<dbReference type="InterPro" id="IPR032675">
    <property type="entry name" value="LRR_dom_sf"/>
</dbReference>